<dbReference type="PROSITE" id="PS50011">
    <property type="entry name" value="PROTEIN_KINASE_DOM"/>
    <property type="match status" value="1"/>
</dbReference>
<feature type="domain" description="Protein kinase" evidence="1">
    <location>
        <begin position="56"/>
        <end position="373"/>
    </location>
</feature>
<dbReference type="SUPFAM" id="SSF56112">
    <property type="entry name" value="Protein kinase-like (PK-like)"/>
    <property type="match status" value="1"/>
</dbReference>
<dbReference type="Gene3D" id="1.10.510.10">
    <property type="entry name" value="Transferase(Phosphotransferase) domain 1"/>
    <property type="match status" value="1"/>
</dbReference>
<keyword evidence="2" id="KW-0418">Kinase</keyword>
<name>A0A378JP96_9GAMM</name>
<keyword evidence="2" id="KW-0723">Serine/threonine-protein kinase</keyword>
<dbReference type="GO" id="GO:0005737">
    <property type="term" value="C:cytoplasm"/>
    <property type="evidence" value="ECO:0007669"/>
    <property type="project" value="TreeGrafter"/>
</dbReference>
<dbReference type="GO" id="GO:0004674">
    <property type="term" value="F:protein serine/threonine kinase activity"/>
    <property type="evidence" value="ECO:0007669"/>
    <property type="project" value="UniProtKB-KW"/>
</dbReference>
<evidence type="ECO:0000313" key="3">
    <source>
        <dbReference type="Proteomes" id="UP000254794"/>
    </source>
</evidence>
<dbReference type="AlphaFoldDB" id="A0A378JP96"/>
<dbReference type="InterPro" id="IPR011009">
    <property type="entry name" value="Kinase-like_dom_sf"/>
</dbReference>
<dbReference type="RefSeq" id="WP_115329433.1">
    <property type="nucleotide sequence ID" value="NZ_CAAAHP010000003.1"/>
</dbReference>
<evidence type="ECO:0000313" key="2">
    <source>
        <dbReference type="EMBL" id="STX49952.1"/>
    </source>
</evidence>
<dbReference type="PANTHER" id="PTHR24361">
    <property type="entry name" value="MITOGEN-ACTIVATED KINASE KINASE KINASE"/>
    <property type="match status" value="1"/>
</dbReference>
<evidence type="ECO:0000259" key="1">
    <source>
        <dbReference type="PROSITE" id="PS50011"/>
    </source>
</evidence>
<proteinExistence type="predicted"/>
<protein>
    <submittedName>
        <fullName evidence="2">Serine/threonine protein kinase</fullName>
    </submittedName>
</protein>
<dbReference type="InterPro" id="IPR008271">
    <property type="entry name" value="Ser/Thr_kinase_AS"/>
</dbReference>
<dbReference type="SMART" id="SM00220">
    <property type="entry name" value="S_TKc"/>
    <property type="match status" value="1"/>
</dbReference>
<sequence>MQTRRNKDTIQEFTTITTAQGAYELWNSLTAEQENLVLEQLSLEKGSLPTSKKDAQRQRLLFNQGTFGKVRLAQKEGKFLAVKKLDIKSDEDREALFKEYDFGRILKAANIPHVAYSTDGIISTDAQGHERLYLFMDNVAALGDGENLKKLISYLPSEEKRTAVLRHAARSLLEAAAKMQKQQIYHRDIKASNLLVSATGEIYLADFGSASTSNAGLIAAALNQSGNEYAVSSVSDRRYFPPEFHIAMTLGQPLPNTTVPGDALHDNWRLGLTLLQLCGVIKEGEGLLRPPYNTNDEFGNLQLGWIEELKQNTRGKPLDKLILEHFNTELKKIKSESLHKIPAELQPVIFGLLEIDPEKRRIAAQALALLPPITEAQERNVAEGFKVIVHNQVAVSVKNKIRKALKEEAKESSDGQQWINNALQAFKNLIQHPDTTPPDIQNFINSWILNNKNRPDLSFEHFEAMLDRERGKPIKATQTPEINAPNTHTEEISTFPDEDPVLNRLKNAFIKAADELITYSQSKAETKDSSSEIETIIDSMKKGVKRIKKLLSSKSINIITPPEPNSMGPTDESALAIVTARIEQIVTQLTFGKMLQFDDKALEAVYSMLTKDKRFLEGIVNKVSNGGKIGELLHSINKKMESLHKISQRQYFLVSSNPIEDVAYLEKVTGATYVANNDDTKAQFTFTKTPNNTAYELPLKLTDDVRSFVANRTIKEMKKAKSIYIYASQGQVGKAIAQTISQVGYNNKNLNIYVNDELISVKNHQSKGKLFGFFGEKVKSTHTEQHEKFTVKEIGNEDRVLRQ</sequence>
<dbReference type="Pfam" id="PF00069">
    <property type="entry name" value="Pkinase"/>
    <property type="match status" value="1"/>
</dbReference>
<dbReference type="PROSITE" id="PS00108">
    <property type="entry name" value="PROTEIN_KINASE_ST"/>
    <property type="match status" value="1"/>
</dbReference>
<dbReference type="CDD" id="cd00180">
    <property type="entry name" value="PKc"/>
    <property type="match status" value="1"/>
</dbReference>
<keyword evidence="3" id="KW-1185">Reference proteome</keyword>
<dbReference type="GO" id="GO:0005524">
    <property type="term" value="F:ATP binding"/>
    <property type="evidence" value="ECO:0007669"/>
    <property type="project" value="InterPro"/>
</dbReference>
<dbReference type="Gene3D" id="3.30.200.20">
    <property type="entry name" value="Phosphorylase Kinase, domain 1"/>
    <property type="match status" value="1"/>
</dbReference>
<dbReference type="EMBL" id="UGOD01000001">
    <property type="protein sequence ID" value="STX49952.1"/>
    <property type="molecule type" value="Genomic_DNA"/>
</dbReference>
<accession>A0A378JP96</accession>
<dbReference type="InterPro" id="IPR000719">
    <property type="entry name" value="Prot_kinase_dom"/>
</dbReference>
<dbReference type="OrthoDB" id="5650163at2"/>
<gene>
    <name evidence="2" type="ORF">NCTC13316_00014</name>
</gene>
<dbReference type="InterPro" id="IPR053235">
    <property type="entry name" value="Ser_Thr_kinase"/>
</dbReference>
<organism evidence="2 3">
    <name type="scientific">Legionella busanensis</name>
    <dbReference type="NCBI Taxonomy" id="190655"/>
    <lineage>
        <taxon>Bacteria</taxon>
        <taxon>Pseudomonadati</taxon>
        <taxon>Pseudomonadota</taxon>
        <taxon>Gammaproteobacteria</taxon>
        <taxon>Legionellales</taxon>
        <taxon>Legionellaceae</taxon>
        <taxon>Legionella</taxon>
    </lineage>
</organism>
<dbReference type="Proteomes" id="UP000254794">
    <property type="component" value="Unassembled WGS sequence"/>
</dbReference>
<reference evidence="2 3" key="1">
    <citation type="submission" date="2018-06" db="EMBL/GenBank/DDBJ databases">
        <authorList>
            <consortium name="Pathogen Informatics"/>
            <person name="Doyle S."/>
        </authorList>
    </citation>
    <scope>NUCLEOTIDE SEQUENCE [LARGE SCALE GENOMIC DNA]</scope>
    <source>
        <strain evidence="2 3">NCTC13316</strain>
    </source>
</reference>
<keyword evidence="2" id="KW-0808">Transferase</keyword>